<evidence type="ECO:0000259" key="2">
    <source>
        <dbReference type="PROSITE" id="PS50966"/>
    </source>
</evidence>
<reference evidence="5 6" key="1">
    <citation type="submission" date="2020-08" db="EMBL/GenBank/DDBJ databases">
        <title>novel species in genus Corynebacterium.</title>
        <authorList>
            <person name="Zhang G."/>
        </authorList>
    </citation>
    <scope>NUCLEOTIDE SEQUENCE [LARGE SCALE GENOMIC DNA]</scope>
    <source>
        <strain evidence="5 6">zg-917</strain>
        <strain evidence="4">Zg-917</strain>
    </source>
</reference>
<evidence type="ECO:0000313" key="4">
    <source>
        <dbReference type="EMBL" id="QNP89735.1"/>
    </source>
</evidence>
<dbReference type="RefSeq" id="WP_171192877.1">
    <property type="nucleotide sequence ID" value="NZ_CP061032.1"/>
</dbReference>
<keyword evidence="6" id="KW-1185">Reference proteome</keyword>
<evidence type="ECO:0000313" key="3">
    <source>
        <dbReference type="EMBL" id="MBC3177825.1"/>
    </source>
</evidence>
<dbReference type="AlphaFoldDB" id="A0A7H0JXG9"/>
<evidence type="ECO:0000256" key="1">
    <source>
        <dbReference type="PROSITE-ProRule" id="PRU00325"/>
    </source>
</evidence>
<keyword evidence="1" id="KW-0863">Zinc-finger</keyword>
<organism evidence="4 5">
    <name type="scientific">Corynebacterium lujinxingii</name>
    <dbReference type="NCBI Taxonomy" id="2763010"/>
    <lineage>
        <taxon>Bacteria</taxon>
        <taxon>Bacillati</taxon>
        <taxon>Actinomycetota</taxon>
        <taxon>Actinomycetes</taxon>
        <taxon>Mycobacteriales</taxon>
        <taxon>Corynebacteriaceae</taxon>
        <taxon>Corynebacterium</taxon>
    </lineage>
</organism>
<dbReference type="Proteomes" id="UP000642876">
    <property type="component" value="Unassembled WGS sequence"/>
</dbReference>
<dbReference type="GO" id="GO:0008270">
    <property type="term" value="F:zinc ion binding"/>
    <property type="evidence" value="ECO:0007669"/>
    <property type="project" value="UniProtKB-KW"/>
</dbReference>
<gene>
    <name evidence="3" type="ORF">H7348_00625</name>
    <name evidence="4" type="ORF">IAU68_08575</name>
</gene>
<feature type="domain" description="SWIM-type" evidence="2">
    <location>
        <begin position="70"/>
        <end position="105"/>
    </location>
</feature>
<accession>A0A7H0JXG9</accession>
<dbReference type="Proteomes" id="UP000516235">
    <property type="component" value="Chromosome"/>
</dbReference>
<keyword evidence="1" id="KW-0479">Metal-binding</keyword>
<dbReference type="InterPro" id="IPR007527">
    <property type="entry name" value="Znf_SWIM"/>
</dbReference>
<proteinExistence type="predicted"/>
<dbReference type="EMBL" id="CP061032">
    <property type="protein sequence ID" value="QNP89735.1"/>
    <property type="molecule type" value="Genomic_DNA"/>
</dbReference>
<dbReference type="PROSITE" id="PS50966">
    <property type="entry name" value="ZF_SWIM"/>
    <property type="match status" value="1"/>
</dbReference>
<keyword evidence="1" id="KW-0862">Zinc</keyword>
<dbReference type="EMBL" id="JACMYE010000001">
    <property type="protein sequence ID" value="MBC3177825.1"/>
    <property type="molecule type" value="Genomic_DNA"/>
</dbReference>
<name>A0A7H0JXG9_9CORY</name>
<sequence>MTVRNQLWPAGSGRDRKVGTMFANLTVDTIADLTDHASFDRGQKIEPSRVEITQRSDEHIRATVTAPHEYHVRLDIEGTDIVALCDCAIEHEWCRHCVATALKAINSDGDVFTADTREAAASAAVLDDPIDSYITGLNREQLVDLVRDLRVAKPGVDLALEVGAAEHVGGAGAVGKRIAERVDRLKRKNPGWSARLTAEVAQEWFELLDVCSSCIDRGWGAELIRPLEDATEGIGQMLLRSDDTYGTLADAYRTAIILHLAAYRQKPPTPGEVVEWISTLVFDESGFGEPDLADYANWLDIQAIDEIERRLDKAVTHVLYDDSLEYLREGIARLCGDDIALEQMLSGDELLEFYEERGRDSDARDLLEEAAKERVSKKRLGLGGTGVSLEALTSRLDRYWGTGALLRFRKDFAKAHPGQGLRDLLAEDGVTREMAEEVVAAAPSWLRANLQLQMAMRFDDFDLGYRIATEHPRPDELDPELVFEMGTAIGVNVNRAKGTELMFHLPEHFADAGDLPSYKRLEAELRDIRKFVADDAAATELFNKRIDDLRDRYACRAAVREILERI</sequence>
<protein>
    <recommendedName>
        <fullName evidence="2">SWIM-type domain-containing protein</fullName>
    </recommendedName>
</protein>
<evidence type="ECO:0000313" key="6">
    <source>
        <dbReference type="Proteomes" id="UP000642876"/>
    </source>
</evidence>
<dbReference type="KEGG" id="cluj:IAU68_08575"/>
<evidence type="ECO:0000313" key="5">
    <source>
        <dbReference type="Proteomes" id="UP000516235"/>
    </source>
</evidence>